<dbReference type="Proteomes" id="UP000095544">
    <property type="component" value="Unassembled WGS sequence"/>
</dbReference>
<evidence type="ECO:0000313" key="3">
    <source>
        <dbReference type="Proteomes" id="UP000095544"/>
    </source>
</evidence>
<keyword evidence="1" id="KW-0472">Membrane</keyword>
<protein>
    <submittedName>
        <fullName evidence="2">Protein of uncharacterized function (DUF3789)</fullName>
    </submittedName>
</protein>
<name>A0A174GHL4_9FIRM</name>
<dbReference type="AlphaFoldDB" id="A0A174GHL4"/>
<accession>A0A174GHL4</accession>
<dbReference type="EMBL" id="CYZU01000024">
    <property type="protein sequence ID" value="CUO60440.1"/>
    <property type="molecule type" value="Genomic_DNA"/>
</dbReference>
<organism evidence="2 3">
    <name type="scientific">Faecalicatena contorta</name>
    <dbReference type="NCBI Taxonomy" id="39482"/>
    <lineage>
        <taxon>Bacteria</taxon>
        <taxon>Bacillati</taxon>
        <taxon>Bacillota</taxon>
        <taxon>Clostridia</taxon>
        <taxon>Lachnospirales</taxon>
        <taxon>Lachnospiraceae</taxon>
        <taxon>Faecalicatena</taxon>
    </lineage>
</organism>
<feature type="transmembrane region" description="Helical" evidence="1">
    <location>
        <begin position="6"/>
        <end position="26"/>
    </location>
</feature>
<dbReference type="Pfam" id="PF12664">
    <property type="entry name" value="DUF3789"/>
    <property type="match status" value="1"/>
</dbReference>
<dbReference type="InterPro" id="IPR024522">
    <property type="entry name" value="DUF3789"/>
</dbReference>
<evidence type="ECO:0000256" key="1">
    <source>
        <dbReference type="SAM" id="Phobius"/>
    </source>
</evidence>
<evidence type="ECO:0000313" key="2">
    <source>
        <dbReference type="EMBL" id="CUO60440.1"/>
    </source>
</evidence>
<keyword evidence="1" id="KW-0812">Transmembrane</keyword>
<reference evidence="2 3" key="1">
    <citation type="submission" date="2015-09" db="EMBL/GenBank/DDBJ databases">
        <authorList>
            <consortium name="Pathogen Informatics"/>
        </authorList>
    </citation>
    <scope>NUCLEOTIDE SEQUENCE [LARGE SCALE GENOMIC DNA]</scope>
    <source>
        <strain evidence="2 3">2789STDY5834876</strain>
    </source>
</reference>
<dbReference type="STRING" id="39482.ERS852491_02719"/>
<dbReference type="RefSeq" id="WP_055153601.1">
    <property type="nucleotide sequence ID" value="NZ_CYZU01000024.1"/>
</dbReference>
<sequence length="45" mass="5090">MWHNILFDLLLVSAGMGMGVVLMCILQVGKEADTHLEEMERSNEK</sequence>
<proteinExistence type="predicted"/>
<dbReference type="OrthoDB" id="1647731at2"/>
<gene>
    <name evidence="2" type="ORF">ERS852491_02719</name>
</gene>
<keyword evidence="1" id="KW-1133">Transmembrane helix</keyword>